<dbReference type="EMBL" id="JALDYZ010000015">
    <property type="protein sequence ID" value="MDI7924536.1"/>
    <property type="molecule type" value="Genomic_DNA"/>
</dbReference>
<dbReference type="Pfam" id="PF04972">
    <property type="entry name" value="BON"/>
    <property type="match status" value="1"/>
</dbReference>
<evidence type="ECO:0000313" key="3">
    <source>
        <dbReference type="Proteomes" id="UP001161580"/>
    </source>
</evidence>
<comment type="caution">
    <text evidence="2">The sequence shown here is derived from an EMBL/GenBank/DDBJ whole genome shotgun (WGS) entry which is preliminary data.</text>
</comment>
<protein>
    <submittedName>
        <fullName evidence="2">BON domain-containing protein</fullName>
    </submittedName>
</protein>
<accession>A0AAE3U3D3</accession>
<sequence>MVLIVPPDHPEIEAHLTRCRTELVAAVKRALKKADLNDRGITVNVLGKYIVLEGTIDEPYEAQMAVEIAEKFAGTSFVCNRMLVRWAGPTPGEGWHRH</sequence>
<dbReference type="AlphaFoldDB" id="A0AAE3U3D3"/>
<organism evidence="2 3">
    <name type="scientific">Ferirhizobium litorale</name>
    <dbReference type="NCBI Taxonomy" id="2927786"/>
    <lineage>
        <taxon>Bacteria</taxon>
        <taxon>Pseudomonadati</taxon>
        <taxon>Pseudomonadota</taxon>
        <taxon>Alphaproteobacteria</taxon>
        <taxon>Hyphomicrobiales</taxon>
        <taxon>Rhizobiaceae</taxon>
        <taxon>Ferirhizobium</taxon>
    </lineage>
</organism>
<dbReference type="RefSeq" id="WP_311788318.1">
    <property type="nucleotide sequence ID" value="NZ_JALDYY010000015.1"/>
</dbReference>
<name>A0AAE3U3D3_9HYPH</name>
<dbReference type="InterPro" id="IPR007055">
    <property type="entry name" value="BON_dom"/>
</dbReference>
<dbReference type="PROSITE" id="PS50914">
    <property type="entry name" value="BON"/>
    <property type="match status" value="1"/>
</dbReference>
<gene>
    <name evidence="2" type="ORF">MRS75_20945</name>
</gene>
<proteinExistence type="predicted"/>
<reference evidence="2" key="1">
    <citation type="submission" date="2022-03" db="EMBL/GenBank/DDBJ databases">
        <title>Fererhizobium litorale gen. nov., sp. nov., isolated from sandy sediments of the Sea of Japan seashore.</title>
        <authorList>
            <person name="Romanenko L."/>
            <person name="Kurilenko V."/>
            <person name="Otstavnykh N."/>
            <person name="Svetashev V."/>
            <person name="Tekutyeva L."/>
            <person name="Isaeva M."/>
            <person name="Mikhailov V."/>
        </authorList>
    </citation>
    <scope>NUCLEOTIDE SEQUENCE</scope>
    <source>
        <strain evidence="2">KMM 9576</strain>
    </source>
</reference>
<dbReference type="Gene3D" id="3.30.1340.30">
    <property type="match status" value="1"/>
</dbReference>
<evidence type="ECO:0000259" key="1">
    <source>
        <dbReference type="PROSITE" id="PS50914"/>
    </source>
</evidence>
<dbReference type="Proteomes" id="UP001161580">
    <property type="component" value="Unassembled WGS sequence"/>
</dbReference>
<feature type="domain" description="BON" evidence="1">
    <location>
        <begin position="19"/>
        <end position="86"/>
    </location>
</feature>
<evidence type="ECO:0000313" key="2">
    <source>
        <dbReference type="EMBL" id="MDI7924536.1"/>
    </source>
</evidence>
<keyword evidence="3" id="KW-1185">Reference proteome</keyword>